<dbReference type="Gene3D" id="3.50.50.60">
    <property type="entry name" value="FAD/NAD(P)-binding domain"/>
    <property type="match status" value="3"/>
</dbReference>
<gene>
    <name evidence="10" type="ORF">DPF_0643</name>
</gene>
<evidence type="ECO:0000256" key="4">
    <source>
        <dbReference type="ARBA" id="ARBA00022723"/>
    </source>
</evidence>
<accession>A0A194AGP1</accession>
<evidence type="ECO:0000313" key="10">
    <source>
        <dbReference type="EMBL" id="GAU07944.1"/>
    </source>
</evidence>
<evidence type="ECO:0000313" key="11">
    <source>
        <dbReference type="Proteomes" id="UP000095200"/>
    </source>
</evidence>
<evidence type="ECO:0000256" key="7">
    <source>
        <dbReference type="ARBA" id="ARBA00023004"/>
    </source>
</evidence>
<proteinExistence type="inferred from homology"/>
<keyword evidence="7" id="KW-0408">Iron</keyword>
<dbReference type="PANTHER" id="PTHR43498:SF1">
    <property type="entry name" value="COB--COM HETERODISULFIDE REDUCTASE IRON-SULFUR SUBUNIT A"/>
    <property type="match status" value="1"/>
</dbReference>
<feature type="domain" description="4Fe-4S ferredoxin-type" evidence="9">
    <location>
        <begin position="861"/>
        <end position="891"/>
    </location>
</feature>
<dbReference type="InterPro" id="IPR017896">
    <property type="entry name" value="4Fe4S_Fe-S-bd"/>
</dbReference>
<name>A0A194AGP1_9BACT</name>
<dbReference type="InterPro" id="IPR017900">
    <property type="entry name" value="4Fe4S_Fe_S_CS"/>
</dbReference>
<comment type="caution">
    <text evidence="10">The sequence shown here is derived from an EMBL/GenBank/DDBJ whole genome shotgun (WGS) entry which is preliminary data.</text>
</comment>
<dbReference type="GO" id="GO:0016491">
    <property type="term" value="F:oxidoreductase activity"/>
    <property type="evidence" value="ECO:0007669"/>
    <property type="project" value="UniProtKB-KW"/>
</dbReference>
<keyword evidence="5" id="KW-0274">FAD</keyword>
<dbReference type="Gene3D" id="3.30.70.20">
    <property type="match status" value="2"/>
</dbReference>
<evidence type="ECO:0000256" key="8">
    <source>
        <dbReference type="ARBA" id="ARBA00023014"/>
    </source>
</evidence>
<evidence type="ECO:0000256" key="1">
    <source>
        <dbReference type="ARBA" id="ARBA00001974"/>
    </source>
</evidence>
<keyword evidence="11" id="KW-1185">Reference proteome</keyword>
<protein>
    <submittedName>
        <fullName evidence="10">Heterodisulfide reductase</fullName>
    </submittedName>
</protein>
<keyword evidence="6" id="KW-0560">Oxidoreductase</keyword>
<dbReference type="SUPFAM" id="SSF54862">
    <property type="entry name" value="4Fe-4S ferredoxins"/>
    <property type="match status" value="1"/>
</dbReference>
<keyword evidence="8" id="KW-0411">Iron-sulfur</keyword>
<feature type="domain" description="4Fe-4S ferredoxin-type" evidence="9">
    <location>
        <begin position="28"/>
        <end position="58"/>
    </location>
</feature>
<dbReference type="SUPFAM" id="SSF51971">
    <property type="entry name" value="Nucleotide-binding domain"/>
    <property type="match status" value="1"/>
</dbReference>
<dbReference type="InterPro" id="IPR039650">
    <property type="entry name" value="HdrA-like"/>
</dbReference>
<dbReference type="GO" id="GO:0051539">
    <property type="term" value="F:4 iron, 4 sulfur cluster binding"/>
    <property type="evidence" value="ECO:0007669"/>
    <property type="project" value="UniProtKB-KW"/>
</dbReference>
<dbReference type="Pfam" id="PF07992">
    <property type="entry name" value="Pyr_redox_2"/>
    <property type="match status" value="2"/>
</dbReference>
<dbReference type="Pfam" id="PF00037">
    <property type="entry name" value="Fer4"/>
    <property type="match status" value="1"/>
</dbReference>
<sequence length="945" mass="103748">MNIKLLTLSEVQKIEGEAGNFTVTVKENPRYVDVDKCIACGMCAEKCPKKVSNEFDGGLSKRKAAYIPYGQAVPLKYALDPENCIFIQKGKCRACEKFCPADAINFADTEKIHEIQVGSIITAPGFKAFDPSMFDTYDYAQLPDVVTSLEYERLLAAGGPCMGHLERPSDNTVPKKVGWLQCVGSRNINKCDNGYCSSVCCMYALKQAMVSAEHADGADLDLSIFYMDMRTHGKEFDKYLEKAKEEGIRFIPDRVHTIYPGPDNKGVIVEYMDTTTGERVKEAFDLFVLSVGLQTGPAALDMAQNMGIKLDKYNFAETTSFNPVATSKDGIFAAGAFQGPKDIPQSVTEASSAAMEAAANLHSVRGTMTQDKTFPTEIDVAGQEPRIGVFVCSCGINIAGTVDVEAVAEYAKTLPGVVYVKNNMFTCSQDTQVLMANEIKEQQLNRVVVAACTPRTHEPLFQETLKEAGLNEYLFEMANIRNQNSWVHMKEKEKATEKAKDQVRMAVVKAGMLAPLDHLSVGVNQTALVVGGGVSGMKTALGIADQGFETMLIEKTDTLGGNALLLNKTWRGEPIRPYVEDLIAKVEAHPNIKIFKNTTLKSNKGSVGNFVTEIDVAGETKAIKYGIAVVCTGASEYKPDEYLYGKDERVMTHLEFDKELQENMPVVSKAKGAVFIQCVGSRCPERPYCSKTCCTHTMESAIDLKKANPDMPVFVIYRDIRTYGEREDLYLEARELGVIFVRYTLENKPQVTREGDDLVVLVNDPISGKTLDIRPSYLVLATAIVPNKSDELVELYKCGLNEDGFIMEAHPKLRPVDMTVDGMFVAGLCHYPKPIDEAIAQAQAAVSRASVVLSKSEMPLDSIKSYPTENCDGCALCVDTCPYGAISMVTYTNEDGEERRHIETNASLCKGCGICEATCPKKGVYVHGFTTEQLRAQVMAALEDI</sequence>
<evidence type="ECO:0000259" key="9">
    <source>
        <dbReference type="PROSITE" id="PS51379"/>
    </source>
</evidence>
<dbReference type="PROSITE" id="PS00198">
    <property type="entry name" value="4FE4S_FER_1"/>
    <property type="match status" value="3"/>
</dbReference>
<dbReference type="PANTHER" id="PTHR43498">
    <property type="entry name" value="FERREDOXIN:COB-COM HETERODISULFIDE REDUCTASE SUBUNIT A"/>
    <property type="match status" value="1"/>
</dbReference>
<dbReference type="AlphaFoldDB" id="A0A194AGP1"/>
<keyword evidence="5" id="KW-0285">Flavoprotein</keyword>
<dbReference type="PROSITE" id="PS51379">
    <property type="entry name" value="4FE4S_FER_2"/>
    <property type="match status" value="4"/>
</dbReference>
<feature type="domain" description="4Fe-4S ferredoxin-type" evidence="9">
    <location>
        <begin position="900"/>
        <end position="929"/>
    </location>
</feature>
<comment type="cofactor">
    <cofactor evidence="1">
        <name>FAD</name>
        <dbReference type="ChEBI" id="CHEBI:57692"/>
    </cofactor>
</comment>
<keyword evidence="4" id="KW-0479">Metal-binding</keyword>
<evidence type="ECO:0000256" key="6">
    <source>
        <dbReference type="ARBA" id="ARBA00023002"/>
    </source>
</evidence>
<reference evidence="11" key="1">
    <citation type="submission" date="2016-06" db="EMBL/GenBank/DDBJ databases">
        <title>Draft genome sequence of Desulfoplanes formicivorans strain Pf12B.</title>
        <authorList>
            <person name="Watanabe M."/>
            <person name="Kojima H."/>
            <person name="Fukui M."/>
        </authorList>
    </citation>
    <scope>NUCLEOTIDE SEQUENCE [LARGE SCALE GENOMIC DNA]</scope>
    <source>
        <strain evidence="11">Pf12B</strain>
    </source>
</reference>
<evidence type="ECO:0000256" key="2">
    <source>
        <dbReference type="ARBA" id="ARBA00006561"/>
    </source>
</evidence>
<dbReference type="SUPFAM" id="SSF51905">
    <property type="entry name" value="FAD/NAD(P)-binding domain"/>
    <property type="match status" value="1"/>
</dbReference>
<evidence type="ECO:0000256" key="3">
    <source>
        <dbReference type="ARBA" id="ARBA00022485"/>
    </source>
</evidence>
<dbReference type="GO" id="GO:0046872">
    <property type="term" value="F:metal ion binding"/>
    <property type="evidence" value="ECO:0007669"/>
    <property type="project" value="UniProtKB-KW"/>
</dbReference>
<dbReference type="InterPro" id="IPR023753">
    <property type="entry name" value="FAD/NAD-binding_dom"/>
</dbReference>
<organism evidence="10 11">
    <name type="scientific">Desulfoplanes formicivorans</name>
    <dbReference type="NCBI Taxonomy" id="1592317"/>
    <lineage>
        <taxon>Bacteria</taxon>
        <taxon>Pseudomonadati</taxon>
        <taxon>Thermodesulfobacteriota</taxon>
        <taxon>Desulfovibrionia</taxon>
        <taxon>Desulfovibrionales</taxon>
        <taxon>Desulfoplanaceae</taxon>
        <taxon>Desulfoplanes</taxon>
    </lineage>
</organism>
<keyword evidence="3" id="KW-0004">4Fe-4S</keyword>
<dbReference type="STRING" id="1592317.DPF_0643"/>
<dbReference type="EMBL" id="BDFE01000008">
    <property type="protein sequence ID" value="GAU07944.1"/>
    <property type="molecule type" value="Genomic_DNA"/>
</dbReference>
<dbReference type="Proteomes" id="UP000095200">
    <property type="component" value="Unassembled WGS sequence"/>
</dbReference>
<dbReference type="Pfam" id="PF12838">
    <property type="entry name" value="Fer4_7"/>
    <property type="match status" value="1"/>
</dbReference>
<comment type="similarity">
    <text evidence="2">Belongs to the HdrA family.</text>
</comment>
<dbReference type="InterPro" id="IPR036188">
    <property type="entry name" value="FAD/NAD-bd_sf"/>
</dbReference>
<evidence type="ECO:0000256" key="5">
    <source>
        <dbReference type="ARBA" id="ARBA00022827"/>
    </source>
</evidence>
<feature type="domain" description="4Fe-4S ferredoxin-type" evidence="9">
    <location>
        <begin position="75"/>
        <end position="109"/>
    </location>
</feature>